<dbReference type="RefSeq" id="WP_205210892.1">
    <property type="nucleotide sequence ID" value="NZ_JAFFZO010000019.1"/>
</dbReference>
<organism evidence="2 3">
    <name type="scientific">Amphritea pacifica</name>
    <dbReference type="NCBI Taxonomy" id="2811233"/>
    <lineage>
        <taxon>Bacteria</taxon>
        <taxon>Pseudomonadati</taxon>
        <taxon>Pseudomonadota</taxon>
        <taxon>Gammaproteobacteria</taxon>
        <taxon>Oceanospirillales</taxon>
        <taxon>Oceanospirillaceae</taxon>
        <taxon>Amphritea</taxon>
    </lineage>
</organism>
<evidence type="ECO:0000313" key="3">
    <source>
        <dbReference type="Proteomes" id="UP000760472"/>
    </source>
</evidence>
<proteinExistence type="predicted"/>
<accession>A0ABS2W7J9</accession>
<comment type="caution">
    <text evidence="2">The sequence shown here is derived from an EMBL/GenBank/DDBJ whole genome shotgun (WGS) entry which is preliminary data.</text>
</comment>
<evidence type="ECO:0000256" key="1">
    <source>
        <dbReference type="SAM" id="MobiDB-lite"/>
    </source>
</evidence>
<protein>
    <submittedName>
        <fullName evidence="2">Uncharacterized protein</fullName>
    </submittedName>
</protein>
<keyword evidence="3" id="KW-1185">Reference proteome</keyword>
<feature type="region of interest" description="Disordered" evidence="1">
    <location>
        <begin position="27"/>
        <end position="57"/>
    </location>
</feature>
<name>A0ABS2W7J9_9GAMM</name>
<sequence>MTRLRDQYRLLLDASLKTAAETLERAGFDSTTLPPLEQFSFETKQEPLNGEDSLNGRWADNHSQRRGWLVVNCDGSMMLEIDLICPWPGKDQVWAESVSVWGREAQLLVGEVTPMAML</sequence>
<gene>
    <name evidence="2" type="ORF">JW498_09440</name>
</gene>
<reference evidence="2 3" key="1">
    <citation type="submission" date="2021-02" db="EMBL/GenBank/DDBJ databases">
        <title>A novel species of genus Amphritea isolated from a fishpond in China.</title>
        <authorList>
            <person name="Lu H."/>
        </authorList>
    </citation>
    <scope>NUCLEOTIDE SEQUENCE [LARGE SCALE GENOMIC DNA]</scope>
    <source>
        <strain evidence="2 3">RP18W</strain>
    </source>
</reference>
<evidence type="ECO:0000313" key="2">
    <source>
        <dbReference type="EMBL" id="MBN0987585.1"/>
    </source>
</evidence>
<dbReference type="Proteomes" id="UP000760472">
    <property type="component" value="Unassembled WGS sequence"/>
</dbReference>
<dbReference type="EMBL" id="JAFFZP010000012">
    <property type="protein sequence ID" value="MBN0987585.1"/>
    <property type="molecule type" value="Genomic_DNA"/>
</dbReference>